<sequence length="555" mass="62568">MKNISFLFTIIVVFNYLINVTLADNNKYLIAIQRKKSDKPYDKASEKVQNAIDELVNDRLNDIYNIIKDNKESYGKSDEKIKEIESIEKRSLENKKFRFADKTHRGKSKSKRAENPDEIPLDSKLVNPLCPGTNYYIVTAYLSDEALEEVKKLDNVIMVEKDYETYDTTKVVENITSYDNDKLKEISHSSKKVKRDSNNQYYDWDVIYSDTKWESITAREPKKNSDNRYSHLSLISQGRYRRNEDGEYDNNYYYPGKGGQGVDVYMIATGFVNSDSYEFSTNEGKRTVSCDAMFIGDTTYNLKGTRQEQNCSVFDDTLPTTGNMLMSVIGGNDAGVAKNANLHMLASDYKVNDEIRALDYIFMNSRNPHKTVICITRSGIGNANDVLILEQKINFMVEAGFIIIAGAGGDFNNGGSYSCYPSTNNNFHFYAGFKNIISVGATVDTDDIDMNDAYRRAYYSNYGECIDIHAPGEVVYKNPKGGITLETGTGGSAAVAAGLAASFIEYYNADVFDTYSMKNAFIHFALKNELSNIPSNTPNRFLNNGKKVKFSPNPI</sequence>
<accession>A0A1Y1X1L9</accession>
<evidence type="ECO:0000313" key="7">
    <source>
        <dbReference type="EMBL" id="ORX79673.1"/>
    </source>
</evidence>
<feature type="non-terminal residue" evidence="7">
    <location>
        <position position="555"/>
    </location>
</feature>
<dbReference type="GO" id="GO:0004252">
    <property type="term" value="F:serine-type endopeptidase activity"/>
    <property type="evidence" value="ECO:0007669"/>
    <property type="project" value="InterPro"/>
</dbReference>
<comment type="caution">
    <text evidence="7">The sequence shown here is derived from an EMBL/GenBank/DDBJ whole genome shotgun (WGS) entry which is preliminary data.</text>
</comment>
<dbReference type="GO" id="GO:0005615">
    <property type="term" value="C:extracellular space"/>
    <property type="evidence" value="ECO:0007669"/>
    <property type="project" value="TreeGrafter"/>
</dbReference>
<dbReference type="InterPro" id="IPR036852">
    <property type="entry name" value="Peptidase_S8/S53_dom_sf"/>
</dbReference>
<proteinExistence type="inferred from homology"/>
<feature type="signal peptide" evidence="5">
    <location>
        <begin position="1"/>
        <end position="23"/>
    </location>
</feature>
<dbReference type="STRING" id="1754192.A0A1Y1X1L9"/>
<dbReference type="AlphaFoldDB" id="A0A1Y1X1L9"/>
<dbReference type="PANTHER" id="PTHR43806">
    <property type="entry name" value="PEPTIDASE S8"/>
    <property type="match status" value="1"/>
</dbReference>
<dbReference type="Gene3D" id="3.40.50.200">
    <property type="entry name" value="Peptidase S8/S53 domain"/>
    <property type="match status" value="1"/>
</dbReference>
<protein>
    <submittedName>
        <fullName evidence="7">Subtilisin-like protein</fullName>
    </submittedName>
</protein>
<reference evidence="7 8" key="2">
    <citation type="submission" date="2016-08" db="EMBL/GenBank/DDBJ databases">
        <title>Pervasive Adenine N6-methylation of Active Genes in Fungi.</title>
        <authorList>
            <consortium name="DOE Joint Genome Institute"/>
            <person name="Mondo S.J."/>
            <person name="Dannebaum R.O."/>
            <person name="Kuo R.C."/>
            <person name="Labutti K."/>
            <person name="Haridas S."/>
            <person name="Kuo A."/>
            <person name="Salamov A."/>
            <person name="Ahrendt S.R."/>
            <person name="Lipzen A."/>
            <person name="Sullivan W."/>
            <person name="Andreopoulos W.B."/>
            <person name="Clum A."/>
            <person name="Lindquist E."/>
            <person name="Daum C."/>
            <person name="Ramamoorthy G.K."/>
            <person name="Gryganskyi A."/>
            <person name="Culley D."/>
            <person name="Magnuson J.K."/>
            <person name="James T.Y."/>
            <person name="O'Malley M.A."/>
            <person name="Stajich J.E."/>
            <person name="Spatafora J.W."/>
            <person name="Visel A."/>
            <person name="Grigoriev I.V."/>
        </authorList>
    </citation>
    <scope>NUCLEOTIDE SEQUENCE [LARGE SCALE GENOMIC DNA]</scope>
    <source>
        <strain evidence="7 8">S4</strain>
    </source>
</reference>
<comment type="similarity">
    <text evidence="1">Belongs to the peptidase S8 family.</text>
</comment>
<keyword evidence="3" id="KW-0378">Hydrolase</keyword>
<dbReference type="Proteomes" id="UP000193944">
    <property type="component" value="Unassembled WGS sequence"/>
</dbReference>
<keyword evidence="5" id="KW-0732">Signal</keyword>
<dbReference type="EMBL" id="MCFG01000168">
    <property type="protein sequence ID" value="ORX79673.1"/>
    <property type="molecule type" value="Genomic_DNA"/>
</dbReference>
<organism evidence="7 8">
    <name type="scientific">Anaeromyces robustus</name>
    <dbReference type="NCBI Taxonomy" id="1754192"/>
    <lineage>
        <taxon>Eukaryota</taxon>
        <taxon>Fungi</taxon>
        <taxon>Fungi incertae sedis</taxon>
        <taxon>Chytridiomycota</taxon>
        <taxon>Chytridiomycota incertae sedis</taxon>
        <taxon>Neocallimastigomycetes</taxon>
        <taxon>Neocallimastigales</taxon>
        <taxon>Neocallimastigaceae</taxon>
        <taxon>Anaeromyces</taxon>
    </lineage>
</organism>
<evidence type="ECO:0000256" key="3">
    <source>
        <dbReference type="ARBA" id="ARBA00022801"/>
    </source>
</evidence>
<evidence type="ECO:0000259" key="6">
    <source>
        <dbReference type="Pfam" id="PF00082"/>
    </source>
</evidence>
<dbReference type="OrthoDB" id="19448at2759"/>
<keyword evidence="2" id="KW-0645">Protease</keyword>
<dbReference type="GO" id="GO:0006508">
    <property type="term" value="P:proteolysis"/>
    <property type="evidence" value="ECO:0007669"/>
    <property type="project" value="UniProtKB-KW"/>
</dbReference>
<evidence type="ECO:0000256" key="1">
    <source>
        <dbReference type="ARBA" id="ARBA00011073"/>
    </source>
</evidence>
<gene>
    <name evidence="7" type="ORF">BCR32DRAFT_281227</name>
</gene>
<keyword evidence="4" id="KW-0720">Serine protease</keyword>
<evidence type="ECO:0000313" key="8">
    <source>
        <dbReference type="Proteomes" id="UP000193944"/>
    </source>
</evidence>
<feature type="domain" description="Peptidase S8/S53" evidence="6">
    <location>
        <begin position="334"/>
        <end position="525"/>
    </location>
</feature>
<dbReference type="PANTHER" id="PTHR43806:SF11">
    <property type="entry name" value="CEREVISIN-RELATED"/>
    <property type="match status" value="1"/>
</dbReference>
<reference evidence="7 8" key="1">
    <citation type="submission" date="2016-08" db="EMBL/GenBank/DDBJ databases">
        <title>A Parts List for Fungal Cellulosomes Revealed by Comparative Genomics.</title>
        <authorList>
            <consortium name="DOE Joint Genome Institute"/>
            <person name="Haitjema C.H."/>
            <person name="Gilmore S.P."/>
            <person name="Henske J.K."/>
            <person name="Solomon K.V."/>
            <person name="De Groot R."/>
            <person name="Kuo A."/>
            <person name="Mondo S.J."/>
            <person name="Salamov A.A."/>
            <person name="Labutti K."/>
            <person name="Zhao Z."/>
            <person name="Chiniquy J."/>
            <person name="Barry K."/>
            <person name="Brewer H.M."/>
            <person name="Purvine S.O."/>
            <person name="Wright A.T."/>
            <person name="Boxma B."/>
            <person name="Van Alen T."/>
            <person name="Hackstein J.H."/>
            <person name="Baker S.E."/>
            <person name="Grigoriev I.V."/>
            <person name="O'Malley M.A."/>
        </authorList>
    </citation>
    <scope>NUCLEOTIDE SEQUENCE [LARGE SCALE GENOMIC DNA]</scope>
    <source>
        <strain evidence="7 8">S4</strain>
    </source>
</reference>
<keyword evidence="8" id="KW-1185">Reference proteome</keyword>
<evidence type="ECO:0000256" key="4">
    <source>
        <dbReference type="ARBA" id="ARBA00022825"/>
    </source>
</evidence>
<evidence type="ECO:0000256" key="2">
    <source>
        <dbReference type="ARBA" id="ARBA00022670"/>
    </source>
</evidence>
<dbReference type="SUPFAM" id="SSF52743">
    <property type="entry name" value="Subtilisin-like"/>
    <property type="match status" value="1"/>
</dbReference>
<dbReference type="InterPro" id="IPR050131">
    <property type="entry name" value="Peptidase_S8_subtilisin-like"/>
</dbReference>
<evidence type="ECO:0000256" key="5">
    <source>
        <dbReference type="SAM" id="SignalP"/>
    </source>
</evidence>
<dbReference type="Pfam" id="PF00082">
    <property type="entry name" value="Peptidase_S8"/>
    <property type="match status" value="1"/>
</dbReference>
<name>A0A1Y1X1L9_9FUNG</name>
<dbReference type="InterPro" id="IPR000209">
    <property type="entry name" value="Peptidase_S8/S53_dom"/>
</dbReference>
<feature type="chain" id="PRO_5011008223" evidence="5">
    <location>
        <begin position="24"/>
        <end position="555"/>
    </location>
</feature>